<dbReference type="GO" id="GO:0051301">
    <property type="term" value="P:cell division"/>
    <property type="evidence" value="ECO:0007669"/>
    <property type="project" value="UniProtKB-KW"/>
</dbReference>
<organism evidence="23 24">
    <name type="scientific">Psychrobacter frigidicola</name>
    <dbReference type="NCBI Taxonomy" id="45611"/>
    <lineage>
        <taxon>Bacteria</taxon>
        <taxon>Pseudomonadati</taxon>
        <taxon>Pseudomonadota</taxon>
        <taxon>Gammaproteobacteria</taxon>
        <taxon>Moraxellales</taxon>
        <taxon>Moraxellaceae</taxon>
        <taxon>Psychrobacter</taxon>
    </lineage>
</organism>
<accession>A0A5C7A178</accession>
<evidence type="ECO:0000256" key="20">
    <source>
        <dbReference type="ARBA" id="ARBA00049902"/>
    </source>
</evidence>
<comment type="caution">
    <text evidence="23">The sequence shown here is derived from an EMBL/GenBank/DDBJ whole genome shotgun (WGS) entry which is preliminary data.</text>
</comment>
<dbReference type="NCBIfam" id="TIGR02614">
    <property type="entry name" value="ftsW"/>
    <property type="match status" value="1"/>
</dbReference>
<keyword evidence="12" id="KW-0131">Cell cycle</keyword>
<name>A0A5C7A178_9GAMM</name>
<dbReference type="GO" id="GO:0032153">
    <property type="term" value="C:cell division site"/>
    <property type="evidence" value="ECO:0007669"/>
    <property type="project" value="TreeGrafter"/>
</dbReference>
<feature type="transmembrane region" description="Helical" evidence="22">
    <location>
        <begin position="293"/>
        <end position="317"/>
    </location>
</feature>
<keyword evidence="11 22" id="KW-0472">Membrane</keyword>
<dbReference type="EMBL" id="VORZ01000004">
    <property type="protein sequence ID" value="TXD96196.1"/>
    <property type="molecule type" value="Genomic_DNA"/>
</dbReference>
<keyword evidence="3" id="KW-1003">Cell membrane</keyword>
<evidence type="ECO:0000256" key="17">
    <source>
        <dbReference type="ARBA" id="ARBA00041185"/>
    </source>
</evidence>
<feature type="transmembrane region" description="Helical" evidence="22">
    <location>
        <begin position="362"/>
        <end position="384"/>
    </location>
</feature>
<evidence type="ECO:0000256" key="11">
    <source>
        <dbReference type="ARBA" id="ARBA00023136"/>
    </source>
</evidence>
<keyword evidence="10 22" id="KW-1133">Transmembrane helix</keyword>
<dbReference type="PROSITE" id="PS00428">
    <property type="entry name" value="FTSW_RODA_SPOVE"/>
    <property type="match status" value="1"/>
</dbReference>
<feature type="transmembrane region" description="Helical" evidence="22">
    <location>
        <begin position="130"/>
        <end position="151"/>
    </location>
</feature>
<dbReference type="RefSeq" id="WP_147224292.1">
    <property type="nucleotide sequence ID" value="NZ_CAJGYY010000001.1"/>
</dbReference>
<feature type="transmembrane region" description="Helical" evidence="22">
    <location>
        <begin position="209"/>
        <end position="230"/>
    </location>
</feature>
<evidence type="ECO:0000256" key="13">
    <source>
        <dbReference type="ARBA" id="ARBA00023316"/>
    </source>
</evidence>
<gene>
    <name evidence="23" type="primary">ftsW</name>
    <name evidence="23" type="ORF">ES754_11205</name>
</gene>
<reference evidence="23 24" key="1">
    <citation type="submission" date="2019-08" db="EMBL/GenBank/DDBJ databases">
        <title>Genome sequence of Psychrobacter frigidicola ACAM304 (type strain).</title>
        <authorList>
            <person name="Bowman J.P."/>
        </authorList>
    </citation>
    <scope>NUCLEOTIDE SEQUENCE [LARGE SCALE GENOMIC DNA]</scope>
    <source>
        <strain evidence="23 24">ACAM 304</strain>
    </source>
</reference>
<evidence type="ECO:0000256" key="15">
    <source>
        <dbReference type="ARBA" id="ARBA00033270"/>
    </source>
</evidence>
<evidence type="ECO:0000256" key="9">
    <source>
        <dbReference type="ARBA" id="ARBA00022984"/>
    </source>
</evidence>
<feature type="transmembrane region" description="Helical" evidence="22">
    <location>
        <begin position="66"/>
        <end position="87"/>
    </location>
</feature>
<evidence type="ECO:0000256" key="18">
    <source>
        <dbReference type="ARBA" id="ARBA00041418"/>
    </source>
</evidence>
<dbReference type="GO" id="GO:0071555">
    <property type="term" value="P:cell wall organization"/>
    <property type="evidence" value="ECO:0007669"/>
    <property type="project" value="UniProtKB-KW"/>
</dbReference>
<keyword evidence="4" id="KW-0132">Cell division</keyword>
<comment type="subcellular location">
    <subcellularLocation>
        <location evidence="1">Cell membrane</location>
        <topology evidence="1">Multi-pass membrane protein</topology>
    </subcellularLocation>
</comment>
<evidence type="ECO:0000256" key="16">
    <source>
        <dbReference type="ARBA" id="ARBA00038053"/>
    </source>
</evidence>
<evidence type="ECO:0000256" key="7">
    <source>
        <dbReference type="ARBA" id="ARBA00022692"/>
    </source>
</evidence>
<protein>
    <recommendedName>
        <fullName evidence="17">Probable peptidoglycan glycosyltransferase FtsW</fullName>
        <ecNumber evidence="19">2.4.99.28</ecNumber>
    </recommendedName>
    <alternativeName>
        <fullName evidence="18">Cell division protein FtsW</fullName>
    </alternativeName>
    <alternativeName>
        <fullName evidence="15">Cell wall polymerase</fullName>
    </alternativeName>
    <alternativeName>
        <fullName evidence="14">Peptidoglycan polymerase</fullName>
    </alternativeName>
</protein>
<keyword evidence="9" id="KW-0573">Peptidoglycan synthesis</keyword>
<feature type="transmembrane region" description="Helical" evidence="22">
    <location>
        <begin position="186"/>
        <end position="202"/>
    </location>
</feature>
<feature type="transmembrane region" description="Helical" evidence="22">
    <location>
        <begin position="32"/>
        <end position="54"/>
    </location>
</feature>
<dbReference type="GO" id="GO:0005886">
    <property type="term" value="C:plasma membrane"/>
    <property type="evidence" value="ECO:0007669"/>
    <property type="project" value="UniProtKB-SubCell"/>
</dbReference>
<evidence type="ECO:0000256" key="2">
    <source>
        <dbReference type="ARBA" id="ARBA00004752"/>
    </source>
</evidence>
<feature type="region of interest" description="Disordered" evidence="21">
    <location>
        <begin position="1"/>
        <end position="22"/>
    </location>
</feature>
<feature type="transmembrane region" description="Helical" evidence="22">
    <location>
        <begin position="99"/>
        <end position="118"/>
    </location>
</feature>
<feature type="transmembrane region" description="Helical" evidence="22">
    <location>
        <begin position="329"/>
        <end position="350"/>
    </location>
</feature>
<keyword evidence="6" id="KW-0808">Transferase</keyword>
<evidence type="ECO:0000256" key="22">
    <source>
        <dbReference type="SAM" id="Phobius"/>
    </source>
</evidence>
<keyword evidence="8" id="KW-0133">Cell shape</keyword>
<comment type="similarity">
    <text evidence="16">Belongs to the SEDS family. FtsW subfamily.</text>
</comment>
<keyword evidence="13" id="KW-0961">Cell wall biogenesis/degradation</keyword>
<dbReference type="AlphaFoldDB" id="A0A5C7A178"/>
<evidence type="ECO:0000256" key="4">
    <source>
        <dbReference type="ARBA" id="ARBA00022618"/>
    </source>
</evidence>
<evidence type="ECO:0000256" key="19">
    <source>
        <dbReference type="ARBA" id="ARBA00044770"/>
    </source>
</evidence>
<keyword evidence="7 22" id="KW-0812">Transmembrane</keyword>
<sequence length="398" mass="43401">MALSFLSRISQPSQSTTGSGGMLSLPSARATLLASVGCMLVLSLLMVASASIPFALSRGMTELDFFYRQLLYMGIGFVVAAIAYFLVPLRILYQTTTQFVLLGITGLLLVATLFGTPINGSKRWLDLGFLNFQVAELAKLAVIIFVADFVVRRSFEVRNGWDGFLRISLVIGLLTILLLLQPDFGSLVVIVGTVFAIFYIAGAPYKQFIALGAVVGALAVMAIVFVQYRLTRALSFIDPFDDIQDTDYQLARSLIAFGRGEFTGVGYGESVQKLSHLPEAHTDFLLAITGEELGFVGVAMVLLLETLIIGSAMRISYNALKRRQMRMSYTAFGIGIIFIAQTVINAAMNMGAMPTKGLTMPFFSYGGSSMLISLIMVAILLKIYKESPEIGKSQCRYY</sequence>
<evidence type="ECO:0000256" key="6">
    <source>
        <dbReference type="ARBA" id="ARBA00022679"/>
    </source>
</evidence>
<evidence type="ECO:0000256" key="3">
    <source>
        <dbReference type="ARBA" id="ARBA00022475"/>
    </source>
</evidence>
<dbReference type="InterPro" id="IPR013437">
    <property type="entry name" value="FtsW"/>
</dbReference>
<evidence type="ECO:0000256" key="21">
    <source>
        <dbReference type="SAM" id="MobiDB-lite"/>
    </source>
</evidence>
<evidence type="ECO:0000256" key="14">
    <source>
        <dbReference type="ARBA" id="ARBA00032370"/>
    </source>
</evidence>
<dbReference type="PANTHER" id="PTHR30474">
    <property type="entry name" value="CELL CYCLE PROTEIN"/>
    <property type="match status" value="1"/>
</dbReference>
<comment type="pathway">
    <text evidence="2">Cell wall biogenesis; peptidoglycan biosynthesis.</text>
</comment>
<dbReference type="Proteomes" id="UP000321903">
    <property type="component" value="Unassembled WGS sequence"/>
</dbReference>
<dbReference type="PANTHER" id="PTHR30474:SF2">
    <property type="entry name" value="PEPTIDOGLYCAN GLYCOSYLTRANSFERASE FTSW-RELATED"/>
    <property type="match status" value="1"/>
</dbReference>
<evidence type="ECO:0000256" key="10">
    <source>
        <dbReference type="ARBA" id="ARBA00022989"/>
    </source>
</evidence>
<dbReference type="GO" id="GO:0009252">
    <property type="term" value="P:peptidoglycan biosynthetic process"/>
    <property type="evidence" value="ECO:0007669"/>
    <property type="project" value="UniProtKB-KW"/>
</dbReference>
<evidence type="ECO:0000256" key="1">
    <source>
        <dbReference type="ARBA" id="ARBA00004651"/>
    </source>
</evidence>
<evidence type="ECO:0000313" key="24">
    <source>
        <dbReference type="Proteomes" id="UP000321903"/>
    </source>
</evidence>
<keyword evidence="24" id="KW-1185">Reference proteome</keyword>
<comment type="catalytic activity">
    <reaction evidence="20">
        <text>[GlcNAc-(1-&gt;4)-Mur2Ac(oyl-L-Ala-gamma-D-Glu-L-Lys-D-Ala-D-Ala)](n)-di-trans,octa-cis-undecaprenyl diphosphate + beta-D-GlcNAc-(1-&gt;4)-Mur2Ac(oyl-L-Ala-gamma-D-Glu-L-Lys-D-Ala-D-Ala)-di-trans,octa-cis-undecaprenyl diphosphate = [GlcNAc-(1-&gt;4)-Mur2Ac(oyl-L-Ala-gamma-D-Glu-L-Lys-D-Ala-D-Ala)](n+1)-di-trans,octa-cis-undecaprenyl diphosphate + di-trans,octa-cis-undecaprenyl diphosphate + H(+)</text>
        <dbReference type="Rhea" id="RHEA:23708"/>
        <dbReference type="Rhea" id="RHEA-COMP:9602"/>
        <dbReference type="Rhea" id="RHEA-COMP:9603"/>
        <dbReference type="ChEBI" id="CHEBI:15378"/>
        <dbReference type="ChEBI" id="CHEBI:58405"/>
        <dbReference type="ChEBI" id="CHEBI:60033"/>
        <dbReference type="ChEBI" id="CHEBI:78435"/>
        <dbReference type="EC" id="2.4.99.28"/>
    </reaction>
</comment>
<evidence type="ECO:0000256" key="5">
    <source>
        <dbReference type="ARBA" id="ARBA00022676"/>
    </source>
</evidence>
<proteinExistence type="inferred from homology"/>
<keyword evidence="5" id="KW-0328">Glycosyltransferase</keyword>
<evidence type="ECO:0000313" key="23">
    <source>
        <dbReference type="EMBL" id="TXD96196.1"/>
    </source>
</evidence>
<evidence type="ECO:0000256" key="8">
    <source>
        <dbReference type="ARBA" id="ARBA00022960"/>
    </source>
</evidence>
<dbReference type="Pfam" id="PF01098">
    <property type="entry name" value="FTSW_RODA_SPOVE"/>
    <property type="match status" value="1"/>
</dbReference>
<dbReference type="GO" id="GO:0008360">
    <property type="term" value="P:regulation of cell shape"/>
    <property type="evidence" value="ECO:0007669"/>
    <property type="project" value="UniProtKB-KW"/>
</dbReference>
<evidence type="ECO:0000256" key="12">
    <source>
        <dbReference type="ARBA" id="ARBA00023306"/>
    </source>
</evidence>
<dbReference type="EC" id="2.4.99.28" evidence="19"/>
<feature type="transmembrane region" description="Helical" evidence="22">
    <location>
        <begin position="163"/>
        <end position="180"/>
    </location>
</feature>
<dbReference type="InterPro" id="IPR018365">
    <property type="entry name" value="Cell_cycle_FtsW-rel_CS"/>
</dbReference>
<dbReference type="OrthoDB" id="9768187at2"/>
<dbReference type="GO" id="GO:0008955">
    <property type="term" value="F:peptidoglycan glycosyltransferase activity"/>
    <property type="evidence" value="ECO:0007669"/>
    <property type="project" value="UniProtKB-EC"/>
</dbReference>
<dbReference type="InterPro" id="IPR001182">
    <property type="entry name" value="FtsW/RodA"/>
</dbReference>
<dbReference type="GO" id="GO:0015648">
    <property type="term" value="F:lipid-linked peptidoglycan transporter activity"/>
    <property type="evidence" value="ECO:0007669"/>
    <property type="project" value="TreeGrafter"/>
</dbReference>